<feature type="compositionally biased region" description="Gly residues" evidence="1">
    <location>
        <begin position="222"/>
        <end position="238"/>
    </location>
</feature>
<dbReference type="PATRIC" id="fig|762836.4.peg.4239"/>
<name>A0A1E7WDH5_9BURK</name>
<feature type="compositionally biased region" description="Low complexity" evidence="1">
    <location>
        <begin position="206"/>
        <end position="221"/>
    </location>
</feature>
<dbReference type="EMBL" id="LROM01000115">
    <property type="protein sequence ID" value="OEZ96009.1"/>
    <property type="molecule type" value="Genomic_DNA"/>
</dbReference>
<keyword evidence="3" id="KW-1185">Reference proteome</keyword>
<organism evidence="2 3">
    <name type="scientific">Duganella phyllosphaerae</name>
    <dbReference type="NCBI Taxonomy" id="762836"/>
    <lineage>
        <taxon>Bacteria</taxon>
        <taxon>Pseudomonadati</taxon>
        <taxon>Pseudomonadota</taxon>
        <taxon>Betaproteobacteria</taxon>
        <taxon>Burkholderiales</taxon>
        <taxon>Oxalobacteraceae</taxon>
        <taxon>Telluria group</taxon>
        <taxon>Duganella</taxon>
    </lineage>
</organism>
<reference evidence="3" key="1">
    <citation type="journal article" date="2016" name="Front. Microbiol.">
        <title>Molecular Keys to the Janthinobacterium and Duganella spp. Interaction with the Plant Pathogen Fusarium graminearum.</title>
        <authorList>
            <person name="Haack F.S."/>
            <person name="Poehlein A."/>
            <person name="Kroger C."/>
            <person name="Voigt C.A."/>
            <person name="Piepenbring M."/>
            <person name="Bode H.B."/>
            <person name="Daniel R."/>
            <person name="Schafer W."/>
            <person name="Streit W.R."/>
        </authorList>
    </citation>
    <scope>NUCLEOTIDE SEQUENCE [LARGE SCALE GENOMIC DNA]</scope>
    <source>
        <strain evidence="3">T54</strain>
    </source>
</reference>
<feature type="region of interest" description="Disordered" evidence="1">
    <location>
        <begin position="201"/>
        <end position="238"/>
    </location>
</feature>
<evidence type="ECO:0000313" key="2">
    <source>
        <dbReference type="EMBL" id="OEZ96009.1"/>
    </source>
</evidence>
<evidence type="ECO:0000313" key="3">
    <source>
        <dbReference type="Proteomes" id="UP000175989"/>
    </source>
</evidence>
<dbReference type="RefSeq" id="WP_070250657.1">
    <property type="nucleotide sequence ID" value="NZ_LROM01000115.1"/>
</dbReference>
<evidence type="ECO:0000256" key="1">
    <source>
        <dbReference type="SAM" id="MobiDB-lite"/>
    </source>
</evidence>
<accession>A0A1E7WDH5</accession>
<comment type="caution">
    <text evidence="2">The sequence shown here is derived from an EMBL/GenBank/DDBJ whole genome shotgun (WGS) entry which is preliminary data.</text>
</comment>
<protein>
    <submittedName>
        <fullName evidence="2">Uncharacterized protein</fullName>
    </submittedName>
</protein>
<dbReference type="InterPro" id="IPR017008">
    <property type="entry name" value="UCP032817-like"/>
</dbReference>
<dbReference type="AlphaFoldDB" id="A0A1E7WDH5"/>
<gene>
    <name evidence="2" type="ORF">DUPY_41120</name>
</gene>
<dbReference type="OrthoDB" id="278697at2"/>
<dbReference type="PIRSF" id="PIRSF032817">
    <property type="entry name" value="UCP032817"/>
    <property type="match status" value="1"/>
</dbReference>
<sequence>MSFFLIVAIIFLACGAGTVWQRQRRTRREAHIRTFLLPDGLFEALRVHHPQLTPKDCHLVAQGLRQFFLVHLKSRRQFVSMPSQVVDDLWHEFILYTRAYEKFCHKAFGGLLHHTPAIALDQRHRGNDGIRRSWRLACAEENIDPRNPSRLPLLFALDSKLAIPNGFVYVPDCDSVARKGGQGGAGGGDTYCGAHLGGSDSGGTSGASNGSDGIGDSSGDSDSGGGCGGGGCGGGGGD</sequence>
<proteinExistence type="predicted"/>
<dbReference type="Proteomes" id="UP000175989">
    <property type="component" value="Unassembled WGS sequence"/>
</dbReference>